<dbReference type="PANTHER" id="PTHR46233">
    <property type="entry name" value="HYDROXYACYLGLUTATHIONE HYDROLASE GLOC"/>
    <property type="match status" value="1"/>
</dbReference>
<feature type="domain" description="Metallo-beta-lactamase" evidence="5">
    <location>
        <begin position="23"/>
        <end position="199"/>
    </location>
</feature>
<dbReference type="GO" id="GO:0046872">
    <property type="term" value="F:metal ion binding"/>
    <property type="evidence" value="ECO:0007669"/>
    <property type="project" value="UniProtKB-KW"/>
</dbReference>
<protein>
    <submittedName>
        <fullName evidence="6">Beta-lactamase</fullName>
    </submittedName>
</protein>
<sequence>MPTPSVTPSPPLIRETFPVGPLQCNCTIIGDPISKKALVVDPGGDHKFILQRLQALNLTLVSIIHTHAHLDHFLASGLLKEKTGATLHLHKDDKFLWDNLEMQCNLFGVPYQPVPAPDLWISDDEELSCGCVALHTPGHTPGSMSFWFAQDKLLIAGDTLFKGGIGRTDLWGGDAKAIQRSIRQRLYTLDEEAVVVAGHGPDTTIGYEMRQNPWVKA</sequence>
<gene>
    <name evidence="6" type="ORF">AKN88_01455</name>
</gene>
<keyword evidence="3" id="KW-0378">Hydrolase</keyword>
<evidence type="ECO:0000256" key="3">
    <source>
        <dbReference type="ARBA" id="ARBA00022801"/>
    </source>
</evidence>
<name>A0A0K1XBW7_9GAMM</name>
<dbReference type="InterPro" id="IPR036866">
    <property type="entry name" value="RibonucZ/Hydroxyglut_hydro"/>
</dbReference>
<dbReference type="AlphaFoldDB" id="A0A0K1XBW7"/>
<dbReference type="PANTHER" id="PTHR46233:SF3">
    <property type="entry name" value="HYDROXYACYLGLUTATHIONE HYDROLASE GLOC"/>
    <property type="match status" value="1"/>
</dbReference>
<evidence type="ECO:0000256" key="4">
    <source>
        <dbReference type="ARBA" id="ARBA00022833"/>
    </source>
</evidence>
<evidence type="ECO:0000259" key="5">
    <source>
        <dbReference type="SMART" id="SM00849"/>
    </source>
</evidence>
<keyword evidence="7" id="KW-1185">Reference proteome</keyword>
<accession>A0A0K1XBW7</accession>
<comment type="cofactor">
    <cofactor evidence="1">
        <name>Zn(2+)</name>
        <dbReference type="ChEBI" id="CHEBI:29105"/>
    </cofactor>
</comment>
<dbReference type="PATRIC" id="fig|1698449.3.peg.289"/>
<dbReference type="Proteomes" id="UP000063953">
    <property type="component" value="Chromosome"/>
</dbReference>
<dbReference type="SUPFAM" id="SSF56281">
    <property type="entry name" value="Metallo-hydrolase/oxidoreductase"/>
    <property type="match status" value="1"/>
</dbReference>
<proteinExistence type="predicted"/>
<dbReference type="CDD" id="cd06262">
    <property type="entry name" value="metallo-hydrolase-like_MBL-fold"/>
    <property type="match status" value="1"/>
</dbReference>
<dbReference type="InterPro" id="IPR051453">
    <property type="entry name" value="MBL_Glyoxalase_II"/>
</dbReference>
<dbReference type="InterPro" id="IPR001279">
    <property type="entry name" value="Metallo-B-lactamas"/>
</dbReference>
<dbReference type="RefSeq" id="WP_053099648.1">
    <property type="nucleotide sequence ID" value="NZ_CP012365.1"/>
</dbReference>
<dbReference type="Gene3D" id="3.60.15.10">
    <property type="entry name" value="Ribonuclease Z/Hydroxyacylglutathione hydrolase-like"/>
    <property type="match status" value="1"/>
</dbReference>
<evidence type="ECO:0000256" key="2">
    <source>
        <dbReference type="ARBA" id="ARBA00022723"/>
    </source>
</evidence>
<dbReference type="Pfam" id="PF00753">
    <property type="entry name" value="Lactamase_B"/>
    <property type="match status" value="1"/>
</dbReference>
<dbReference type="EMBL" id="CP012365">
    <property type="protein sequence ID" value="AKX58739.1"/>
    <property type="molecule type" value="Genomic_DNA"/>
</dbReference>
<keyword evidence="4" id="KW-0862">Zinc</keyword>
<evidence type="ECO:0000313" key="6">
    <source>
        <dbReference type="EMBL" id="AKX58739.1"/>
    </source>
</evidence>
<dbReference type="GO" id="GO:0016787">
    <property type="term" value="F:hydrolase activity"/>
    <property type="evidence" value="ECO:0007669"/>
    <property type="project" value="UniProtKB-KW"/>
</dbReference>
<dbReference type="STRING" id="1697053.AKN87_03555"/>
<organism evidence="6 7">
    <name type="scientific">Thiopseudomonas alkaliphila</name>
    <dbReference type="NCBI Taxonomy" id="1697053"/>
    <lineage>
        <taxon>Bacteria</taxon>
        <taxon>Pseudomonadati</taxon>
        <taxon>Pseudomonadota</taxon>
        <taxon>Gammaproteobacteria</taxon>
        <taxon>Pseudomonadales</taxon>
        <taxon>Pseudomonadaceae</taxon>
        <taxon>Thiopseudomonas</taxon>
    </lineage>
</organism>
<evidence type="ECO:0000313" key="7">
    <source>
        <dbReference type="Proteomes" id="UP000063953"/>
    </source>
</evidence>
<reference evidence="6 7" key="1">
    <citation type="journal article" date="2015" name="Genome Announc.">
        <title>Genome Sequences of Oblitimonas alkaliphila gen. nov. sp. nov. (Proposed), a Novel Bacterium of the Pseudomonadaceae Family.</title>
        <authorList>
            <person name="Lauer A.C."/>
            <person name="Nicholson A.C."/>
            <person name="Humrighouse B.W."/>
            <person name="Emery B."/>
            <person name="Drobish A."/>
            <person name="Juieng P."/>
            <person name="Loparev V."/>
            <person name="McQuiston J.R."/>
        </authorList>
    </citation>
    <scope>NUCLEOTIDE SEQUENCE [LARGE SCALE GENOMIC DNA]</scope>
    <source>
        <strain evidence="6 7">E5571</strain>
    </source>
</reference>
<evidence type="ECO:0000256" key="1">
    <source>
        <dbReference type="ARBA" id="ARBA00001947"/>
    </source>
</evidence>
<dbReference type="SMART" id="SM00849">
    <property type="entry name" value="Lactamase_B"/>
    <property type="match status" value="1"/>
</dbReference>
<keyword evidence="2" id="KW-0479">Metal-binding</keyword>